<dbReference type="PANTHER" id="PTHR48081">
    <property type="entry name" value="AB HYDROLASE SUPERFAMILY PROTEIN C4A8.06C"/>
    <property type="match status" value="1"/>
</dbReference>
<reference evidence="3" key="1">
    <citation type="journal article" date="2023" name="Mol. Biol. Evol.">
        <title>Third-Generation Sequencing Reveals the Adaptive Role of the Epigenome in Three Deep-Sea Polychaetes.</title>
        <authorList>
            <person name="Perez M."/>
            <person name="Aroh O."/>
            <person name="Sun Y."/>
            <person name="Lan Y."/>
            <person name="Juniper S.K."/>
            <person name="Young C.R."/>
            <person name="Angers B."/>
            <person name="Qian P.Y."/>
        </authorList>
    </citation>
    <scope>NUCLEOTIDE SEQUENCE</scope>
    <source>
        <strain evidence="3">R07B-5</strain>
    </source>
</reference>
<proteinExistence type="predicted"/>
<evidence type="ECO:0000313" key="3">
    <source>
        <dbReference type="EMBL" id="KAK2164419.1"/>
    </source>
</evidence>
<dbReference type="InterPro" id="IPR013094">
    <property type="entry name" value="AB_hydrolase_3"/>
</dbReference>
<organism evidence="3 4">
    <name type="scientific">Ridgeia piscesae</name>
    <name type="common">Tubeworm</name>
    <dbReference type="NCBI Taxonomy" id="27915"/>
    <lineage>
        <taxon>Eukaryota</taxon>
        <taxon>Metazoa</taxon>
        <taxon>Spiralia</taxon>
        <taxon>Lophotrochozoa</taxon>
        <taxon>Annelida</taxon>
        <taxon>Polychaeta</taxon>
        <taxon>Sedentaria</taxon>
        <taxon>Canalipalpata</taxon>
        <taxon>Sabellida</taxon>
        <taxon>Siboglinidae</taxon>
        <taxon>Ridgeia</taxon>
    </lineage>
</organism>
<dbReference type="EMBL" id="JAODUO010001414">
    <property type="protein sequence ID" value="KAK2164419.1"/>
    <property type="molecule type" value="Genomic_DNA"/>
</dbReference>
<dbReference type="InterPro" id="IPR050300">
    <property type="entry name" value="GDXG_lipolytic_enzyme"/>
</dbReference>
<evidence type="ECO:0000256" key="1">
    <source>
        <dbReference type="ARBA" id="ARBA00022801"/>
    </source>
</evidence>
<dbReference type="AlphaFoldDB" id="A0AAD9K3U0"/>
<keyword evidence="4" id="KW-1185">Reference proteome</keyword>
<feature type="domain" description="Alpha/beta hydrolase fold-3" evidence="2">
    <location>
        <begin position="85"/>
        <end position="154"/>
    </location>
</feature>
<protein>
    <recommendedName>
        <fullName evidence="2">Alpha/beta hydrolase fold-3 domain-containing protein</fullName>
    </recommendedName>
</protein>
<name>A0AAD9K3U0_RIDPI</name>
<dbReference type="InterPro" id="IPR029058">
    <property type="entry name" value="AB_hydrolase_fold"/>
</dbReference>
<dbReference type="Gene3D" id="3.40.50.1820">
    <property type="entry name" value="alpha/beta hydrolase"/>
    <property type="match status" value="1"/>
</dbReference>
<sequence length="177" mass="20457">MLFYPALQAFDFDTDSYVEHACDAWMPRDTAISFWLWYAYGTVGSFNVTQFALNEHTTAEAKAKYAEYFPRSENVPRTSKPTQESEAQWAEIGDLITLSYFSPLMATDVRGQPMTYVVTCEQDVFREDGFMYVKRLRAAGVRVAHAHYLAMHDFLTMPVDYARRVIENAARYLAWNL</sequence>
<gene>
    <name evidence="3" type="ORF">NP493_1415g00017</name>
</gene>
<evidence type="ECO:0000313" key="4">
    <source>
        <dbReference type="Proteomes" id="UP001209878"/>
    </source>
</evidence>
<dbReference type="GO" id="GO:0016787">
    <property type="term" value="F:hydrolase activity"/>
    <property type="evidence" value="ECO:0007669"/>
    <property type="project" value="UniProtKB-KW"/>
</dbReference>
<dbReference type="Proteomes" id="UP001209878">
    <property type="component" value="Unassembled WGS sequence"/>
</dbReference>
<accession>A0AAD9K3U0</accession>
<evidence type="ECO:0000259" key="2">
    <source>
        <dbReference type="Pfam" id="PF07859"/>
    </source>
</evidence>
<dbReference type="SUPFAM" id="SSF53474">
    <property type="entry name" value="alpha/beta-Hydrolases"/>
    <property type="match status" value="1"/>
</dbReference>
<comment type="caution">
    <text evidence="3">The sequence shown here is derived from an EMBL/GenBank/DDBJ whole genome shotgun (WGS) entry which is preliminary data.</text>
</comment>
<dbReference type="Pfam" id="PF07859">
    <property type="entry name" value="Abhydrolase_3"/>
    <property type="match status" value="1"/>
</dbReference>
<keyword evidence="1" id="KW-0378">Hydrolase</keyword>
<dbReference type="PANTHER" id="PTHR48081:SF8">
    <property type="entry name" value="ALPHA_BETA HYDROLASE FOLD-3 DOMAIN-CONTAINING PROTEIN-RELATED"/>
    <property type="match status" value="1"/>
</dbReference>